<dbReference type="InterPro" id="IPR050316">
    <property type="entry name" value="Tyrosinase/Hemocyanin"/>
</dbReference>
<dbReference type="InterPro" id="IPR002227">
    <property type="entry name" value="Tyrosinase_Cu-bd"/>
</dbReference>
<name>A0AAD8QF22_9PEZI</name>
<organism evidence="5 6">
    <name type="scientific">Colletotrichum navitas</name>
    <dbReference type="NCBI Taxonomy" id="681940"/>
    <lineage>
        <taxon>Eukaryota</taxon>
        <taxon>Fungi</taxon>
        <taxon>Dikarya</taxon>
        <taxon>Ascomycota</taxon>
        <taxon>Pezizomycotina</taxon>
        <taxon>Sordariomycetes</taxon>
        <taxon>Hypocreomycetidae</taxon>
        <taxon>Glomerellales</taxon>
        <taxon>Glomerellaceae</taxon>
        <taxon>Colletotrichum</taxon>
        <taxon>Colletotrichum graminicola species complex</taxon>
    </lineage>
</organism>
<protein>
    <recommendedName>
        <fullName evidence="3 4">Tyrosinase copper-binding domain-containing protein</fullName>
    </recommendedName>
</protein>
<dbReference type="GO" id="GO:0046872">
    <property type="term" value="F:metal ion binding"/>
    <property type="evidence" value="ECO:0007669"/>
    <property type="project" value="UniProtKB-KW"/>
</dbReference>
<evidence type="ECO:0000259" key="4">
    <source>
        <dbReference type="PROSITE" id="PS00498"/>
    </source>
</evidence>
<feature type="domain" description="Tyrosinase copper-binding" evidence="3">
    <location>
        <begin position="131"/>
        <end position="148"/>
    </location>
</feature>
<dbReference type="PRINTS" id="PR00092">
    <property type="entry name" value="TYROSINASE"/>
</dbReference>
<dbReference type="Proteomes" id="UP001230504">
    <property type="component" value="Unassembled WGS sequence"/>
</dbReference>
<feature type="chain" id="PRO_5042275063" description="Tyrosinase copper-binding domain-containing protein" evidence="2">
    <location>
        <begin position="20"/>
        <end position="432"/>
    </location>
</feature>
<dbReference type="GeneID" id="85440569"/>
<keyword evidence="2" id="KW-0732">Signal</keyword>
<gene>
    <name evidence="5" type="ORF">LY79DRAFT_532916</name>
</gene>
<dbReference type="EMBL" id="JAHLJV010000001">
    <property type="protein sequence ID" value="KAK1600222.1"/>
    <property type="molecule type" value="Genomic_DNA"/>
</dbReference>
<dbReference type="AlphaFoldDB" id="A0AAD8QF22"/>
<keyword evidence="6" id="KW-1185">Reference proteome</keyword>
<dbReference type="PANTHER" id="PTHR11474:SF116">
    <property type="entry name" value="TYROSINASE"/>
    <property type="match status" value="1"/>
</dbReference>
<accession>A0AAD8QF22</accession>
<comment type="caution">
    <text evidence="5">The sequence shown here is derived from an EMBL/GenBank/DDBJ whole genome shotgun (WGS) entry which is preliminary data.</text>
</comment>
<evidence type="ECO:0000256" key="1">
    <source>
        <dbReference type="ARBA" id="ARBA00022723"/>
    </source>
</evidence>
<dbReference type="PANTHER" id="PTHR11474">
    <property type="entry name" value="TYROSINASE FAMILY MEMBER"/>
    <property type="match status" value="1"/>
</dbReference>
<evidence type="ECO:0000313" key="5">
    <source>
        <dbReference type="EMBL" id="KAK1600222.1"/>
    </source>
</evidence>
<dbReference type="GO" id="GO:0016491">
    <property type="term" value="F:oxidoreductase activity"/>
    <property type="evidence" value="ECO:0007669"/>
    <property type="project" value="InterPro"/>
</dbReference>
<dbReference type="InterPro" id="IPR008922">
    <property type="entry name" value="Di-copper_centre_dom_sf"/>
</dbReference>
<sequence>MRLSILAFLGVSAASFAQARSTSRLTDPGLDRQTADDLQRLASLAQAAFEDTKSQIETGEVRKRGGTCTWNNVRVRREWGSLSRKNKLDYIEAVKCLQSKPSRTPSSEAAGAKTRFDDFLATHINQTTTIHYTGNFLSWHRYFTWLYEEALRNECGYQGTQPYWDWSKTAITGMEKSPIFDGSETSISGNGEFIPGRESIVLGAAQGLPPIYLPVGTGGGCVTSGPFKDMVVNLGPAALDLPGGVVESSPGGPLSYNPRCLKRDLTTEVNRVFANITSVLSNILQPQNVYDFQMQMQGVPGSGSIGMFIFSPCGFMMTKSLLTDIVLGIHGGGHYALGGDPGRDVFTSPGDPVFYFHHSMIDRVWWMWQMLSPRERQYGETALAGTNTFLDQPPSANATMDDFLGYGYVDAEPIKIRDAMSTVAGPFCYVYL</sequence>
<feature type="signal peptide" evidence="2">
    <location>
        <begin position="1"/>
        <end position="19"/>
    </location>
</feature>
<dbReference type="Gene3D" id="1.10.1280.10">
    <property type="entry name" value="Di-copper center containing domain from catechol oxidase"/>
    <property type="match status" value="1"/>
</dbReference>
<evidence type="ECO:0000259" key="3">
    <source>
        <dbReference type="PROSITE" id="PS00497"/>
    </source>
</evidence>
<proteinExistence type="predicted"/>
<dbReference type="PROSITE" id="PS00497">
    <property type="entry name" value="TYROSINASE_1"/>
    <property type="match status" value="1"/>
</dbReference>
<dbReference type="RefSeq" id="XP_060420718.1">
    <property type="nucleotide sequence ID" value="XM_060556329.1"/>
</dbReference>
<evidence type="ECO:0000313" key="6">
    <source>
        <dbReference type="Proteomes" id="UP001230504"/>
    </source>
</evidence>
<reference evidence="5" key="1">
    <citation type="submission" date="2021-06" db="EMBL/GenBank/DDBJ databases">
        <title>Comparative genomics, transcriptomics and evolutionary studies reveal genomic signatures of adaptation to plant cell wall in hemibiotrophic fungi.</title>
        <authorList>
            <consortium name="DOE Joint Genome Institute"/>
            <person name="Baroncelli R."/>
            <person name="Diaz J.F."/>
            <person name="Benocci T."/>
            <person name="Peng M."/>
            <person name="Battaglia E."/>
            <person name="Haridas S."/>
            <person name="Andreopoulos W."/>
            <person name="Labutti K."/>
            <person name="Pangilinan J."/>
            <person name="Floch G.L."/>
            <person name="Makela M.R."/>
            <person name="Henrissat B."/>
            <person name="Grigoriev I.V."/>
            <person name="Crouch J.A."/>
            <person name="De Vries R.P."/>
            <person name="Sukno S.A."/>
            <person name="Thon M.R."/>
        </authorList>
    </citation>
    <scope>NUCLEOTIDE SEQUENCE</scope>
    <source>
        <strain evidence="5">CBS 125086</strain>
    </source>
</reference>
<dbReference type="SUPFAM" id="SSF48056">
    <property type="entry name" value="Di-copper centre-containing domain"/>
    <property type="match status" value="1"/>
</dbReference>
<evidence type="ECO:0000256" key="2">
    <source>
        <dbReference type="SAM" id="SignalP"/>
    </source>
</evidence>
<dbReference type="Pfam" id="PF00264">
    <property type="entry name" value="Tyrosinase"/>
    <property type="match status" value="1"/>
</dbReference>
<keyword evidence="1" id="KW-0479">Metal-binding</keyword>
<feature type="domain" description="Tyrosinase copper-binding" evidence="4">
    <location>
        <begin position="351"/>
        <end position="362"/>
    </location>
</feature>
<dbReference type="PROSITE" id="PS00498">
    <property type="entry name" value="TYROSINASE_2"/>
    <property type="match status" value="1"/>
</dbReference>